<evidence type="ECO:0000256" key="8">
    <source>
        <dbReference type="ARBA" id="ARBA00023033"/>
    </source>
</evidence>
<dbReference type="InterPro" id="IPR036396">
    <property type="entry name" value="Cyt_P450_sf"/>
</dbReference>
<comment type="subcellular location">
    <subcellularLocation>
        <location evidence="1">Cytoplasm</location>
    </subcellularLocation>
</comment>
<dbReference type="Pfam" id="PF00067">
    <property type="entry name" value="p450"/>
    <property type="match status" value="1"/>
</dbReference>
<dbReference type="PANTHER" id="PTHR46696:SF1">
    <property type="entry name" value="CYTOCHROME P450 YJIB-RELATED"/>
    <property type="match status" value="1"/>
</dbReference>
<keyword evidence="4 9" id="KW-0349">Heme</keyword>
<dbReference type="STRING" id="994479.GCA_000194155_07246"/>
<accession>A0A2N3Y0L0</accession>
<dbReference type="GO" id="GO:0004497">
    <property type="term" value="F:monooxygenase activity"/>
    <property type="evidence" value="ECO:0007669"/>
    <property type="project" value="UniProtKB-KW"/>
</dbReference>
<dbReference type="InterPro" id="IPR001128">
    <property type="entry name" value="Cyt_P450"/>
</dbReference>
<dbReference type="EMBL" id="PJNB01000001">
    <property type="protein sequence ID" value="PKW16464.1"/>
    <property type="molecule type" value="Genomic_DNA"/>
</dbReference>
<evidence type="ECO:0000256" key="2">
    <source>
        <dbReference type="ARBA" id="ARBA00010617"/>
    </source>
</evidence>
<dbReference type="GO" id="GO:0005506">
    <property type="term" value="F:iron ion binding"/>
    <property type="evidence" value="ECO:0007669"/>
    <property type="project" value="InterPro"/>
</dbReference>
<comment type="caution">
    <text evidence="10">The sequence shown here is derived from an EMBL/GenBank/DDBJ whole genome shotgun (WGS) entry which is preliminary data.</text>
</comment>
<dbReference type="SUPFAM" id="SSF48264">
    <property type="entry name" value="Cytochrome P450"/>
    <property type="match status" value="1"/>
</dbReference>
<evidence type="ECO:0000256" key="6">
    <source>
        <dbReference type="ARBA" id="ARBA00023002"/>
    </source>
</evidence>
<sequence>MTEQNTTETPRQFPIRRECPFSQPAAYAALRTDEPVARVTLPTGKQAWILTRYDDVRSVLADPSISADARHENLPALGLGEREAAAKSRPFIRTDPPEHTRYRRMLQAEFTVKRVKSMRPGIQSTVDRLIDEMEAAGPTADYVPAFANAVSTSTVLELAGVPTADLEFFRDVTRISGGRNSSEQEVTAALGNMFRMLGELVDRRTTDPGEDLLSKLVVNHLLTGEADRQEVLSTIGITIIAGRETTTNMIALGTLLLLERPELLAALRADPSRVPDTVEELLRVLSIADSIPLRVATRDMDVSGTRIPAGDGIIALLGAANTDPEVFGAPDEIDLSRAGRHHMAFGYGIHQCIGQNLARLELEIALGTIIRRLPDLRLAVPLAELDFKHDAATFGLESMPVDW</sequence>
<dbReference type="Gene3D" id="1.10.630.10">
    <property type="entry name" value="Cytochrome P450"/>
    <property type="match status" value="1"/>
</dbReference>
<dbReference type="OrthoDB" id="3664945at2"/>
<keyword evidence="3" id="KW-0963">Cytoplasm</keyword>
<keyword evidence="7 9" id="KW-0408">Iron</keyword>
<keyword evidence="8 9" id="KW-0503">Monooxygenase</keyword>
<dbReference type="PROSITE" id="PS00086">
    <property type="entry name" value="CYTOCHROME_P450"/>
    <property type="match status" value="1"/>
</dbReference>
<dbReference type="AlphaFoldDB" id="A0A2N3Y0L0"/>
<evidence type="ECO:0000256" key="3">
    <source>
        <dbReference type="ARBA" id="ARBA00022490"/>
    </source>
</evidence>
<evidence type="ECO:0000256" key="9">
    <source>
        <dbReference type="RuleBase" id="RU000461"/>
    </source>
</evidence>
<gene>
    <name evidence="10" type="ORF">A8926_4297</name>
</gene>
<comment type="similarity">
    <text evidence="2 9">Belongs to the cytochrome P450 family.</text>
</comment>
<keyword evidence="5 9" id="KW-0479">Metal-binding</keyword>
<dbReference type="PRINTS" id="PR00359">
    <property type="entry name" value="BP450"/>
</dbReference>
<dbReference type="PRINTS" id="PR00385">
    <property type="entry name" value="P450"/>
</dbReference>
<dbReference type="Proteomes" id="UP000233786">
    <property type="component" value="Unassembled WGS sequence"/>
</dbReference>
<name>A0A2N3Y0L0_SACSN</name>
<keyword evidence="6 9" id="KW-0560">Oxidoreductase</keyword>
<dbReference type="InterPro" id="IPR002397">
    <property type="entry name" value="Cyt_P450_B"/>
</dbReference>
<dbReference type="InterPro" id="IPR017972">
    <property type="entry name" value="Cyt_P450_CS"/>
</dbReference>
<dbReference type="GO" id="GO:0020037">
    <property type="term" value="F:heme binding"/>
    <property type="evidence" value="ECO:0007669"/>
    <property type="project" value="InterPro"/>
</dbReference>
<reference evidence="10" key="1">
    <citation type="submission" date="2017-12" db="EMBL/GenBank/DDBJ databases">
        <title>Sequencing the genomes of 1000 Actinobacteria strains.</title>
        <authorList>
            <person name="Klenk H.-P."/>
        </authorList>
    </citation>
    <scope>NUCLEOTIDE SEQUENCE [LARGE SCALE GENOMIC DNA]</scope>
    <source>
        <strain evidence="10">DSM 44228</strain>
    </source>
</reference>
<protein>
    <submittedName>
        <fullName evidence="10">Cytochrome P450</fullName>
    </submittedName>
</protein>
<dbReference type="CDD" id="cd11030">
    <property type="entry name" value="CYP105-like"/>
    <property type="match status" value="1"/>
</dbReference>
<proteinExistence type="inferred from homology"/>
<evidence type="ECO:0000256" key="5">
    <source>
        <dbReference type="ARBA" id="ARBA00022723"/>
    </source>
</evidence>
<evidence type="ECO:0000256" key="4">
    <source>
        <dbReference type="ARBA" id="ARBA00022617"/>
    </source>
</evidence>
<evidence type="ECO:0000313" key="10">
    <source>
        <dbReference type="EMBL" id="PKW16464.1"/>
    </source>
</evidence>
<evidence type="ECO:0000256" key="7">
    <source>
        <dbReference type="ARBA" id="ARBA00023004"/>
    </source>
</evidence>
<evidence type="ECO:0000313" key="11">
    <source>
        <dbReference type="Proteomes" id="UP000233786"/>
    </source>
</evidence>
<keyword evidence="11" id="KW-1185">Reference proteome</keyword>
<organism evidence="10 11">
    <name type="scientific">Saccharopolyspora spinosa</name>
    <dbReference type="NCBI Taxonomy" id="60894"/>
    <lineage>
        <taxon>Bacteria</taxon>
        <taxon>Bacillati</taxon>
        <taxon>Actinomycetota</taxon>
        <taxon>Actinomycetes</taxon>
        <taxon>Pseudonocardiales</taxon>
        <taxon>Pseudonocardiaceae</taxon>
        <taxon>Saccharopolyspora</taxon>
    </lineage>
</organism>
<dbReference type="GO" id="GO:0016705">
    <property type="term" value="F:oxidoreductase activity, acting on paired donors, with incorporation or reduction of molecular oxygen"/>
    <property type="evidence" value="ECO:0007669"/>
    <property type="project" value="InterPro"/>
</dbReference>
<dbReference type="FunFam" id="1.10.630.10:FF:000018">
    <property type="entry name" value="Cytochrome P450 monooxygenase"/>
    <property type="match status" value="1"/>
</dbReference>
<dbReference type="RefSeq" id="WP_010314818.1">
    <property type="nucleotide sequence ID" value="NZ_CP061007.1"/>
</dbReference>
<dbReference type="GO" id="GO:0005737">
    <property type="term" value="C:cytoplasm"/>
    <property type="evidence" value="ECO:0007669"/>
    <property type="project" value="UniProtKB-SubCell"/>
</dbReference>
<dbReference type="PANTHER" id="PTHR46696">
    <property type="entry name" value="P450, PUTATIVE (EUROFUNG)-RELATED"/>
    <property type="match status" value="1"/>
</dbReference>
<evidence type="ECO:0000256" key="1">
    <source>
        <dbReference type="ARBA" id="ARBA00004496"/>
    </source>
</evidence>